<dbReference type="GO" id="GO:0006493">
    <property type="term" value="P:protein O-linked glycosylation"/>
    <property type="evidence" value="ECO:0007669"/>
    <property type="project" value="TreeGrafter"/>
</dbReference>
<dbReference type="GO" id="GO:0016020">
    <property type="term" value="C:membrane"/>
    <property type="evidence" value="ECO:0007669"/>
    <property type="project" value="InterPro"/>
</dbReference>
<dbReference type="PANTHER" id="PTHR31121:SF7">
    <property type="entry name" value="MANNOSYLTRANSFERASE KTR4-RELATED"/>
    <property type="match status" value="1"/>
</dbReference>
<feature type="compositionally biased region" description="Basic and acidic residues" evidence="4">
    <location>
        <begin position="270"/>
        <end position="284"/>
    </location>
</feature>
<comment type="similarity">
    <text evidence="1">Belongs to the glycosyltransferase 15 family.</text>
</comment>
<feature type="chain" id="PRO_5041344157" evidence="5">
    <location>
        <begin position="37"/>
        <end position="462"/>
    </location>
</feature>
<dbReference type="InterPro" id="IPR002685">
    <property type="entry name" value="Glyco_trans_15"/>
</dbReference>
<dbReference type="SUPFAM" id="SSF53448">
    <property type="entry name" value="Nucleotide-diphospho-sugar transferases"/>
    <property type="match status" value="1"/>
</dbReference>
<dbReference type="Proteomes" id="UP001175261">
    <property type="component" value="Unassembled WGS sequence"/>
</dbReference>
<keyword evidence="3" id="KW-0808">Transferase</keyword>
<keyword evidence="7" id="KW-1185">Reference proteome</keyword>
<organism evidence="6 7">
    <name type="scientific">Sarocladium strictum</name>
    <name type="common">Black bundle disease fungus</name>
    <name type="synonym">Acremonium strictum</name>
    <dbReference type="NCBI Taxonomy" id="5046"/>
    <lineage>
        <taxon>Eukaryota</taxon>
        <taxon>Fungi</taxon>
        <taxon>Dikarya</taxon>
        <taxon>Ascomycota</taxon>
        <taxon>Pezizomycotina</taxon>
        <taxon>Sordariomycetes</taxon>
        <taxon>Hypocreomycetidae</taxon>
        <taxon>Hypocreales</taxon>
        <taxon>Sarocladiaceae</taxon>
        <taxon>Sarocladium</taxon>
    </lineage>
</organism>
<dbReference type="Gene3D" id="3.90.550.10">
    <property type="entry name" value="Spore Coat Polysaccharide Biosynthesis Protein SpsA, Chain A"/>
    <property type="match status" value="1"/>
</dbReference>
<gene>
    <name evidence="6" type="ORF">NLU13_6608</name>
</gene>
<accession>A0AA39GIN4</accession>
<dbReference type="GO" id="GO:0000032">
    <property type="term" value="P:cell wall mannoprotein biosynthetic process"/>
    <property type="evidence" value="ECO:0007669"/>
    <property type="project" value="TreeGrafter"/>
</dbReference>
<proteinExistence type="inferred from homology"/>
<protein>
    <submittedName>
        <fullName evidence="6">Uncharacterized protein</fullName>
    </submittedName>
</protein>
<evidence type="ECO:0000256" key="2">
    <source>
        <dbReference type="ARBA" id="ARBA00022676"/>
    </source>
</evidence>
<feature type="signal peptide" evidence="5">
    <location>
        <begin position="1"/>
        <end position="36"/>
    </location>
</feature>
<evidence type="ECO:0000313" key="7">
    <source>
        <dbReference type="Proteomes" id="UP001175261"/>
    </source>
</evidence>
<evidence type="ECO:0000256" key="3">
    <source>
        <dbReference type="ARBA" id="ARBA00022679"/>
    </source>
</evidence>
<comment type="caution">
    <text evidence="6">The sequence shown here is derived from an EMBL/GenBank/DDBJ whole genome shotgun (WGS) entry which is preliminary data.</text>
</comment>
<keyword evidence="5" id="KW-0732">Signal</keyword>
<dbReference type="GO" id="GO:0000026">
    <property type="term" value="F:alpha-1,2-mannosyltransferase activity"/>
    <property type="evidence" value="ECO:0007669"/>
    <property type="project" value="TreeGrafter"/>
</dbReference>
<dbReference type="Pfam" id="PF01793">
    <property type="entry name" value="Glyco_transf_15"/>
    <property type="match status" value="1"/>
</dbReference>
<dbReference type="PANTHER" id="PTHR31121">
    <property type="entry name" value="ALPHA-1,2 MANNOSYLTRANSFERASE KTR1"/>
    <property type="match status" value="1"/>
</dbReference>
<evidence type="ECO:0000256" key="4">
    <source>
        <dbReference type="SAM" id="MobiDB-lite"/>
    </source>
</evidence>
<evidence type="ECO:0000256" key="5">
    <source>
        <dbReference type="SAM" id="SignalP"/>
    </source>
</evidence>
<feature type="region of interest" description="Disordered" evidence="4">
    <location>
        <begin position="248"/>
        <end position="285"/>
    </location>
</feature>
<dbReference type="AlphaFoldDB" id="A0AA39GIN4"/>
<name>A0AA39GIN4_SARSR</name>
<sequence length="462" mass="52719">MTISLSLHVFAAGSDYTMRKWIFFTCFLLLPSILLAASAPHPQVDRPPRAALVSMAGENELDSILHSIRQLEGSFNSRYLYHWVFFSTEPLSEDFRRLTSNATNATCIYEHIPEVASALGARSFLEETPPVLFGPLNNPKRSERQKSVKWHRRARPSDWGSIAKADRLRDYDWFWKIGPGAEFPQNLGFDVFRFMRDHDIAYGFTEMHIDKPIVKPLSQHVKSMMDSHPDLLHEEVNVSWLLDNHDTWDSSTESKETGQQPSFDANTLDAAREDSGGKDDHDEGSAVDDFTSWLAGIYDASLTTTFEIGSLAFFRSATHQEMMKQSGEQSGEPEVEVEVDVVDFSPIENIPMRTLSASMFLPKQSVVNFRREIRRRASTPHPTSIPRTRFDHTNRRFRSRKVSFWEPSYPQREKVAHAMKEQFALWDTISKDLCRQGTGPTLMSGNTVINERNFAMMSTSTP</sequence>
<reference evidence="6" key="1">
    <citation type="submission" date="2022-10" db="EMBL/GenBank/DDBJ databases">
        <title>Determination and structural analysis of whole genome sequence of Sarocladium strictum F4-1.</title>
        <authorList>
            <person name="Hu L."/>
            <person name="Jiang Y."/>
        </authorList>
    </citation>
    <scope>NUCLEOTIDE SEQUENCE</scope>
    <source>
        <strain evidence="6">F4-1</strain>
    </source>
</reference>
<dbReference type="GO" id="GO:0005794">
    <property type="term" value="C:Golgi apparatus"/>
    <property type="evidence" value="ECO:0007669"/>
    <property type="project" value="TreeGrafter"/>
</dbReference>
<keyword evidence="2" id="KW-0328">Glycosyltransferase</keyword>
<dbReference type="GO" id="GO:0006487">
    <property type="term" value="P:protein N-linked glycosylation"/>
    <property type="evidence" value="ECO:0007669"/>
    <property type="project" value="TreeGrafter"/>
</dbReference>
<evidence type="ECO:0000256" key="1">
    <source>
        <dbReference type="ARBA" id="ARBA00007677"/>
    </source>
</evidence>
<evidence type="ECO:0000313" key="6">
    <source>
        <dbReference type="EMBL" id="KAK0386772.1"/>
    </source>
</evidence>
<dbReference type="EMBL" id="JAPDFR010000005">
    <property type="protein sequence ID" value="KAK0386772.1"/>
    <property type="molecule type" value="Genomic_DNA"/>
</dbReference>
<dbReference type="InterPro" id="IPR029044">
    <property type="entry name" value="Nucleotide-diphossugar_trans"/>
</dbReference>